<evidence type="ECO:0000313" key="4">
    <source>
        <dbReference type="EMBL" id="WMS86459.1"/>
    </source>
</evidence>
<dbReference type="Pfam" id="PF05036">
    <property type="entry name" value="SPOR"/>
    <property type="match status" value="1"/>
</dbReference>
<dbReference type="EMBL" id="CP133548">
    <property type="protein sequence ID" value="WMS86459.1"/>
    <property type="molecule type" value="Genomic_DNA"/>
</dbReference>
<dbReference type="InterPro" id="IPR007730">
    <property type="entry name" value="SPOR-like_dom"/>
</dbReference>
<gene>
    <name evidence="4" type="ORF">Q9312_14655</name>
</gene>
<organism evidence="4 5">
    <name type="scientific">Pleionea litopenaei</name>
    <dbReference type="NCBI Taxonomy" id="3070815"/>
    <lineage>
        <taxon>Bacteria</taxon>
        <taxon>Pseudomonadati</taxon>
        <taxon>Pseudomonadota</taxon>
        <taxon>Gammaproteobacteria</taxon>
        <taxon>Oceanospirillales</taxon>
        <taxon>Pleioneaceae</taxon>
        <taxon>Pleionea</taxon>
    </lineage>
</organism>
<keyword evidence="2" id="KW-1133">Transmembrane helix</keyword>
<dbReference type="Gene3D" id="3.40.50.300">
    <property type="entry name" value="P-loop containing nucleotide triphosphate hydrolases"/>
    <property type="match status" value="1"/>
</dbReference>
<dbReference type="InterPro" id="IPR036680">
    <property type="entry name" value="SPOR-like_sf"/>
</dbReference>
<dbReference type="KEGG" id="plei:Q9312_14655"/>
<feature type="compositionally biased region" description="Polar residues" evidence="1">
    <location>
        <begin position="471"/>
        <end position="491"/>
    </location>
</feature>
<dbReference type="RefSeq" id="WP_309201604.1">
    <property type="nucleotide sequence ID" value="NZ_CP133548.1"/>
</dbReference>
<feature type="compositionally biased region" description="Polar residues" evidence="1">
    <location>
        <begin position="384"/>
        <end position="394"/>
    </location>
</feature>
<evidence type="ECO:0000256" key="1">
    <source>
        <dbReference type="SAM" id="MobiDB-lite"/>
    </source>
</evidence>
<feature type="compositionally biased region" description="Basic and acidic residues" evidence="1">
    <location>
        <begin position="306"/>
        <end position="315"/>
    </location>
</feature>
<sequence>MTGSKNIFQQLISASQRISLDSQLQTVEKLEHFAIYSDRLVGLVGDAGAGKTTLLQLLSESLPKSIQTILVDCRDSNWFGQILEQLNISSTAGSTSFQFGLAQVSPTQDVLLALDNADDLTFEHLEKLSEKVRNEHVHCVLSYQGKSRIHQWFESETSNSLEVDVLALTPEESVMLWQQLASIDSSIGTSSLSSELQRVGNPAKIIAEAQKFSLDRSSEPSSKWPFKVILTTFAAIVFVLLISLVLYFQDDINQSITGPGTAQKVETKSNKIGSSSEKKASPTGGSELVTKDAEPEASSKSGNQSEVKKDERVQVTDKTLVTDNQQPLSAEKSQSQVKPTSDSSSTDVGKNTEQASDKTTVQDSSRKIVEEDSVPKSDSAVTPLGNSKDTTDQLGQEPKTPVSENTPVSKDPSVSKDPLVSKDTSVSKENDALSPETSGHGEVSSGSQNSSSETLADVKSGSEKQVKHQQEPLNSESNNQPTKSDPSNSEKVSAAETKTPARNSSQEPTSIAQFNGEEQYLLSLDKGLWFVQLAGFEKLPHVVEFLESNQSAGELHFYRTVRNGKNWHVIILGPFSAQPMAEQAIKRLPERLRKTSPWIKAVSQVQREIRLQSSLSN</sequence>
<dbReference type="GO" id="GO:0042834">
    <property type="term" value="F:peptidoglycan binding"/>
    <property type="evidence" value="ECO:0007669"/>
    <property type="project" value="InterPro"/>
</dbReference>
<reference evidence="4 5" key="1">
    <citation type="submission" date="2023-08" db="EMBL/GenBank/DDBJ databases">
        <title>Pleionea litopenaei sp. nov., isolated from stomach of juvenile Litopenaeus vannamei.</title>
        <authorList>
            <person name="Rho A.M."/>
            <person name="Hwang C.Y."/>
        </authorList>
    </citation>
    <scope>NUCLEOTIDE SEQUENCE [LARGE SCALE GENOMIC DNA]</scope>
    <source>
        <strain evidence="4 5">HL-JVS1</strain>
    </source>
</reference>
<dbReference type="Pfam" id="PF13401">
    <property type="entry name" value="AAA_22"/>
    <property type="match status" value="1"/>
</dbReference>
<evidence type="ECO:0000313" key="5">
    <source>
        <dbReference type="Proteomes" id="UP001239782"/>
    </source>
</evidence>
<dbReference type="InterPro" id="IPR027417">
    <property type="entry name" value="P-loop_NTPase"/>
</dbReference>
<keyword evidence="5" id="KW-1185">Reference proteome</keyword>
<dbReference type="AlphaFoldDB" id="A0AA51RS19"/>
<keyword evidence="2" id="KW-0812">Transmembrane</keyword>
<dbReference type="SUPFAM" id="SSF52540">
    <property type="entry name" value="P-loop containing nucleoside triphosphate hydrolases"/>
    <property type="match status" value="1"/>
</dbReference>
<proteinExistence type="predicted"/>
<feature type="region of interest" description="Disordered" evidence="1">
    <location>
        <begin position="257"/>
        <end position="512"/>
    </location>
</feature>
<dbReference type="InterPro" id="IPR049945">
    <property type="entry name" value="AAA_22"/>
</dbReference>
<name>A0AA51RS19_9GAMM</name>
<keyword evidence="2" id="KW-0472">Membrane</keyword>
<feature type="compositionally biased region" description="Basic and acidic residues" evidence="1">
    <location>
        <begin position="364"/>
        <end position="375"/>
    </location>
</feature>
<protein>
    <submittedName>
        <fullName evidence="4">AAA family ATPase</fullName>
    </submittedName>
</protein>
<feature type="compositionally biased region" description="Polar residues" evidence="1">
    <location>
        <begin position="316"/>
        <end position="363"/>
    </location>
</feature>
<evidence type="ECO:0000259" key="3">
    <source>
        <dbReference type="PROSITE" id="PS51724"/>
    </source>
</evidence>
<feature type="transmembrane region" description="Helical" evidence="2">
    <location>
        <begin position="226"/>
        <end position="248"/>
    </location>
</feature>
<feature type="compositionally biased region" description="Basic and acidic residues" evidence="1">
    <location>
        <begin position="460"/>
        <end position="470"/>
    </location>
</feature>
<dbReference type="Proteomes" id="UP001239782">
    <property type="component" value="Chromosome"/>
</dbReference>
<feature type="compositionally biased region" description="Polar residues" evidence="1">
    <location>
        <begin position="500"/>
        <end position="512"/>
    </location>
</feature>
<accession>A0AA51RS19</accession>
<dbReference type="Gene3D" id="3.30.70.1070">
    <property type="entry name" value="Sporulation related repeat"/>
    <property type="match status" value="1"/>
</dbReference>
<evidence type="ECO:0000256" key="2">
    <source>
        <dbReference type="SAM" id="Phobius"/>
    </source>
</evidence>
<feature type="domain" description="SPOR" evidence="3">
    <location>
        <begin position="523"/>
        <end position="601"/>
    </location>
</feature>
<dbReference type="GO" id="GO:0016887">
    <property type="term" value="F:ATP hydrolysis activity"/>
    <property type="evidence" value="ECO:0007669"/>
    <property type="project" value="InterPro"/>
</dbReference>
<dbReference type="PROSITE" id="PS51724">
    <property type="entry name" value="SPOR"/>
    <property type="match status" value="1"/>
</dbReference>